<gene>
    <name evidence="1" type="ORF">PRELSG_1030200</name>
</gene>
<reference evidence="1 2" key="1">
    <citation type="submission" date="2015-04" db="EMBL/GenBank/DDBJ databases">
        <authorList>
            <consortium name="Pathogen Informatics"/>
        </authorList>
    </citation>
    <scope>NUCLEOTIDE SEQUENCE [LARGE SCALE GENOMIC DNA]</scope>
    <source>
        <strain evidence="1 2">SGS1</strain>
    </source>
</reference>
<protein>
    <submittedName>
        <fullName evidence="1">Uncharacterized protein</fullName>
    </submittedName>
</protein>
<dbReference type="OMA" id="ITEVETW"/>
<accession>A0A1J1H6S0</accession>
<name>A0A1J1H6S0_PLARL</name>
<evidence type="ECO:0000313" key="2">
    <source>
        <dbReference type="Proteomes" id="UP000220158"/>
    </source>
</evidence>
<dbReference type="EMBL" id="LN835305">
    <property type="protein sequence ID" value="CRH00646.1"/>
    <property type="molecule type" value="Genomic_DNA"/>
</dbReference>
<dbReference type="KEGG" id="prel:PRELSG_1030200"/>
<dbReference type="GeneID" id="39736769"/>
<dbReference type="RefSeq" id="XP_028533649.1">
    <property type="nucleotide sequence ID" value="XM_028677240.1"/>
</dbReference>
<proteinExistence type="predicted"/>
<sequence>MGNGCKKIVRTRANKYSFEEYDEYFGFMKDNNSRRNSLNNYNNVCTNELYKETIIKEDKGSVNHDDYYFERSGSFANSDDIYYIIENEKKIMLRKVDNSDVENFLIIKKRIELKKNTNFYKNKKKKSLNDEKNFPLSYKDEDYMQLSLLNRDKNIQSHIKNSEAETWCSSSSDILEEDDKYNMLTKDSNYELEENKKNDYYCDFKLNNQINSLNSNEIYSNNMVNKNIKENN</sequence>
<dbReference type="AlphaFoldDB" id="A0A1J1H6S0"/>
<dbReference type="OrthoDB" id="378406at2759"/>
<dbReference type="Proteomes" id="UP000220158">
    <property type="component" value="Chromosome 10"/>
</dbReference>
<dbReference type="VEuPathDB" id="PlasmoDB:PRELSG_1030200"/>
<keyword evidence="2" id="KW-1185">Reference proteome</keyword>
<evidence type="ECO:0000313" key="1">
    <source>
        <dbReference type="EMBL" id="CRH00646.1"/>
    </source>
</evidence>
<organism evidence="1 2">
    <name type="scientific">Plasmodium relictum</name>
    <dbReference type="NCBI Taxonomy" id="85471"/>
    <lineage>
        <taxon>Eukaryota</taxon>
        <taxon>Sar</taxon>
        <taxon>Alveolata</taxon>
        <taxon>Apicomplexa</taxon>
        <taxon>Aconoidasida</taxon>
        <taxon>Haemosporida</taxon>
        <taxon>Plasmodiidae</taxon>
        <taxon>Plasmodium</taxon>
        <taxon>Plasmodium (Haemamoeba)</taxon>
    </lineage>
</organism>